<dbReference type="STRING" id="2880.D8LAY3"/>
<feature type="region of interest" description="Disordered" evidence="4">
    <location>
        <begin position="312"/>
        <end position="374"/>
    </location>
</feature>
<feature type="region of interest" description="Disordered" evidence="4">
    <location>
        <begin position="572"/>
        <end position="612"/>
    </location>
</feature>
<evidence type="ECO:0000256" key="3">
    <source>
        <dbReference type="PROSITE-ProRule" id="PRU00023"/>
    </source>
</evidence>
<dbReference type="OrthoDB" id="202480at2759"/>
<gene>
    <name evidence="5" type="ORF">Esi_0000_0088</name>
</gene>
<dbReference type="EMBL" id="FN647682">
    <property type="protein sequence ID" value="CBN76492.1"/>
    <property type="molecule type" value="Genomic_DNA"/>
</dbReference>
<dbReference type="InParanoid" id="D8LAY3"/>
<dbReference type="PANTHER" id="PTHR24171">
    <property type="entry name" value="ANKYRIN REPEAT DOMAIN-CONTAINING PROTEIN 39-RELATED"/>
    <property type="match status" value="1"/>
</dbReference>
<dbReference type="SMART" id="SM00248">
    <property type="entry name" value="ANK"/>
    <property type="match status" value="4"/>
</dbReference>
<dbReference type="SUPFAM" id="SSF48403">
    <property type="entry name" value="Ankyrin repeat"/>
    <property type="match status" value="1"/>
</dbReference>
<reference evidence="5 6" key="1">
    <citation type="journal article" date="2010" name="Nature">
        <title>The Ectocarpus genome and the independent evolution of multicellularity in brown algae.</title>
        <authorList>
            <person name="Cock J.M."/>
            <person name="Sterck L."/>
            <person name="Rouze P."/>
            <person name="Scornet D."/>
            <person name="Allen A.E."/>
            <person name="Amoutzias G."/>
            <person name="Anthouard V."/>
            <person name="Artiguenave F."/>
            <person name="Aury J.M."/>
            <person name="Badger J.H."/>
            <person name="Beszteri B."/>
            <person name="Billiau K."/>
            <person name="Bonnet E."/>
            <person name="Bothwell J.H."/>
            <person name="Bowler C."/>
            <person name="Boyen C."/>
            <person name="Brownlee C."/>
            <person name="Carrano C.J."/>
            <person name="Charrier B."/>
            <person name="Cho G.Y."/>
            <person name="Coelho S.M."/>
            <person name="Collen J."/>
            <person name="Corre E."/>
            <person name="Da Silva C."/>
            <person name="Delage L."/>
            <person name="Delaroque N."/>
            <person name="Dittami S.M."/>
            <person name="Doulbeau S."/>
            <person name="Elias M."/>
            <person name="Farnham G."/>
            <person name="Gachon C.M."/>
            <person name="Gschloessl B."/>
            <person name="Heesch S."/>
            <person name="Jabbari K."/>
            <person name="Jubin C."/>
            <person name="Kawai H."/>
            <person name="Kimura K."/>
            <person name="Kloareg B."/>
            <person name="Kupper F.C."/>
            <person name="Lang D."/>
            <person name="Le Bail A."/>
            <person name="Leblanc C."/>
            <person name="Lerouge P."/>
            <person name="Lohr M."/>
            <person name="Lopez P.J."/>
            <person name="Martens C."/>
            <person name="Maumus F."/>
            <person name="Michel G."/>
            <person name="Miranda-Saavedra D."/>
            <person name="Morales J."/>
            <person name="Moreau H."/>
            <person name="Motomura T."/>
            <person name="Nagasato C."/>
            <person name="Napoli C.A."/>
            <person name="Nelson D.R."/>
            <person name="Nyvall-Collen P."/>
            <person name="Peters A.F."/>
            <person name="Pommier C."/>
            <person name="Potin P."/>
            <person name="Poulain J."/>
            <person name="Quesneville H."/>
            <person name="Read B."/>
            <person name="Rensing S.A."/>
            <person name="Ritter A."/>
            <person name="Rousvoal S."/>
            <person name="Samanta M."/>
            <person name="Samson G."/>
            <person name="Schroeder D.C."/>
            <person name="Segurens B."/>
            <person name="Strittmatter M."/>
            <person name="Tonon T."/>
            <person name="Tregear J.W."/>
            <person name="Valentin K."/>
            <person name="von Dassow P."/>
            <person name="Yamagishi T."/>
            <person name="Van de Peer Y."/>
            <person name="Wincker P."/>
        </authorList>
    </citation>
    <scope>NUCLEOTIDE SEQUENCE [LARGE SCALE GENOMIC DNA]</scope>
    <source>
        <strain evidence="6">Ec32 / CCAP1310/4</strain>
    </source>
</reference>
<dbReference type="PROSITE" id="PS50088">
    <property type="entry name" value="ANK_REPEAT"/>
    <property type="match status" value="3"/>
</dbReference>
<dbReference type="PANTHER" id="PTHR24171:SF8">
    <property type="entry name" value="BRCA1-ASSOCIATED RING DOMAIN PROTEIN 1"/>
    <property type="match status" value="1"/>
</dbReference>
<dbReference type="Pfam" id="PF00023">
    <property type="entry name" value="Ank"/>
    <property type="match status" value="1"/>
</dbReference>
<evidence type="ECO:0000313" key="5">
    <source>
        <dbReference type="EMBL" id="CBN76492.1"/>
    </source>
</evidence>
<dbReference type="eggNOG" id="KOG4177">
    <property type="taxonomic scope" value="Eukaryota"/>
</dbReference>
<feature type="compositionally biased region" description="Low complexity" evidence="4">
    <location>
        <begin position="357"/>
        <end position="371"/>
    </location>
</feature>
<proteinExistence type="predicted"/>
<dbReference type="GO" id="GO:0004842">
    <property type="term" value="F:ubiquitin-protein transferase activity"/>
    <property type="evidence" value="ECO:0007669"/>
    <property type="project" value="TreeGrafter"/>
</dbReference>
<evidence type="ECO:0000313" key="6">
    <source>
        <dbReference type="Proteomes" id="UP000002630"/>
    </source>
</evidence>
<dbReference type="InterPro" id="IPR036770">
    <property type="entry name" value="Ankyrin_rpt-contain_sf"/>
</dbReference>
<evidence type="ECO:0000256" key="1">
    <source>
        <dbReference type="ARBA" id="ARBA00022737"/>
    </source>
</evidence>
<feature type="repeat" description="ANK" evidence="3">
    <location>
        <begin position="70"/>
        <end position="102"/>
    </location>
</feature>
<dbReference type="Proteomes" id="UP000002630">
    <property type="component" value="Linkage Group LG01"/>
</dbReference>
<dbReference type="AlphaFoldDB" id="D8LAY3"/>
<evidence type="ECO:0000256" key="4">
    <source>
        <dbReference type="SAM" id="MobiDB-lite"/>
    </source>
</evidence>
<keyword evidence="1" id="KW-0677">Repeat</keyword>
<organism evidence="5 6">
    <name type="scientific">Ectocarpus siliculosus</name>
    <name type="common">Brown alga</name>
    <name type="synonym">Conferva siliculosa</name>
    <dbReference type="NCBI Taxonomy" id="2880"/>
    <lineage>
        <taxon>Eukaryota</taxon>
        <taxon>Sar</taxon>
        <taxon>Stramenopiles</taxon>
        <taxon>Ochrophyta</taxon>
        <taxon>PX clade</taxon>
        <taxon>Phaeophyceae</taxon>
        <taxon>Ectocarpales</taxon>
        <taxon>Ectocarpaceae</taxon>
        <taxon>Ectocarpus</taxon>
    </lineage>
</organism>
<feature type="compositionally biased region" description="Gly residues" evidence="4">
    <location>
        <begin position="284"/>
        <end position="296"/>
    </location>
</feature>
<accession>D8LAY3</accession>
<dbReference type="GO" id="GO:0085020">
    <property type="term" value="P:protein K6-linked ubiquitination"/>
    <property type="evidence" value="ECO:0007669"/>
    <property type="project" value="TreeGrafter"/>
</dbReference>
<dbReference type="OMA" id="FRHAECA"/>
<feature type="compositionally biased region" description="Basic and acidic residues" evidence="4">
    <location>
        <begin position="131"/>
        <end position="153"/>
    </location>
</feature>
<dbReference type="Pfam" id="PF12796">
    <property type="entry name" value="Ank_2"/>
    <property type="match status" value="1"/>
</dbReference>
<feature type="repeat" description="ANK" evidence="3">
    <location>
        <begin position="37"/>
        <end position="69"/>
    </location>
</feature>
<keyword evidence="6" id="KW-1185">Reference proteome</keyword>
<feature type="compositionally biased region" description="Low complexity" evidence="4">
    <location>
        <begin position="165"/>
        <end position="177"/>
    </location>
</feature>
<feature type="region of interest" description="Disordered" evidence="4">
    <location>
        <begin position="129"/>
        <end position="296"/>
    </location>
</feature>
<name>D8LAY3_ECTSI</name>
<dbReference type="InterPro" id="IPR002110">
    <property type="entry name" value="Ankyrin_rpt"/>
</dbReference>
<dbReference type="Gene3D" id="1.25.40.20">
    <property type="entry name" value="Ankyrin repeat-containing domain"/>
    <property type="match status" value="1"/>
</dbReference>
<protein>
    <submittedName>
        <fullName evidence="5">Uncharacterized protein</fullName>
    </submittedName>
</protein>
<evidence type="ECO:0000256" key="2">
    <source>
        <dbReference type="ARBA" id="ARBA00023043"/>
    </source>
</evidence>
<keyword evidence="2 3" id="KW-0040">ANK repeat</keyword>
<dbReference type="PRINTS" id="PR01415">
    <property type="entry name" value="ANKYRIN"/>
</dbReference>
<dbReference type="EMBL" id="FN649726">
    <property type="protein sequence ID" value="CBN76492.1"/>
    <property type="molecule type" value="Genomic_DNA"/>
</dbReference>
<dbReference type="PROSITE" id="PS50297">
    <property type="entry name" value="ANK_REP_REGION"/>
    <property type="match status" value="3"/>
</dbReference>
<feature type="repeat" description="ANK" evidence="3">
    <location>
        <begin position="103"/>
        <end position="135"/>
    </location>
</feature>
<sequence>MAWRRIDVHRAVERGDLAVVKRYLDAGGDPEQKDEEYGAAPVHWAALRGRSDALSLLLERGGDVESRTSTDGTPLVWGCMGGNAPVVRLLLERGANISAKTRGKGTALHHATHSGHPEVVALLLQNGANPKAEDNRGDRPGDKFDPEVTDSNRRAIKKALARVTHGSSSRSGRASSSRSRRHADKARGGQPSLSASLARSKPRAVATDNASGGAATARANGTPPHKGENGHRHHQENSRTPPPRRDSPAKPSTEEEEEGAVVVDAAALRTPTKRPRSTDTGTAAAGGGTGWRSSNGGGWGGVVGFLAAAVDRSGGGDSRSRAHPAKGKNRDGSNTVLETVAAAAAATPAVEGGNDGPRVSPSSPAAFVVSPEKPLPSELDDLRRRVKDLTLSAATAETGDVEGRAALRRALEEADARARDAVVAERAKSESLGALVQALEQRLRERDEQVQRLTAQVKDRDSRLRQREQEEWTLIALLRQLEAQAMKSAFLHNANRGRLRFTVEVASDAISADRRTDVPDVGKGDWTAGNIRFSRFRRHPVCRSQLCSNHIYLVGDLAVSRTTAAQRVTFRQGGRPSGACGRTPHSRQDSRRTARTRISGSNARLRSDPPGG</sequence>